<evidence type="ECO:0000313" key="15">
    <source>
        <dbReference type="Proteomes" id="UP001596976"/>
    </source>
</evidence>
<reference evidence="15" key="1">
    <citation type="journal article" date="2019" name="Int. J. Syst. Evol. Microbiol.">
        <title>The Global Catalogue of Microorganisms (GCM) 10K type strain sequencing project: providing services to taxonomists for standard genome sequencing and annotation.</title>
        <authorList>
            <consortium name="The Broad Institute Genomics Platform"/>
            <consortium name="The Broad Institute Genome Sequencing Center for Infectious Disease"/>
            <person name="Wu L."/>
            <person name="Ma J."/>
        </authorList>
    </citation>
    <scope>NUCLEOTIDE SEQUENCE [LARGE SCALE GENOMIC DNA]</scope>
    <source>
        <strain evidence="15">CCUG 63563</strain>
    </source>
</reference>
<dbReference type="Gene3D" id="1.10.287.950">
    <property type="entry name" value="Methyl-accepting chemotaxis protein"/>
    <property type="match status" value="1"/>
</dbReference>
<evidence type="ECO:0000256" key="4">
    <source>
        <dbReference type="ARBA" id="ARBA00022692"/>
    </source>
</evidence>
<accession>A0ABW3H0J0</accession>
<dbReference type="RefSeq" id="WP_381012201.1">
    <property type="nucleotide sequence ID" value="NZ_JBHTJF010000027.1"/>
</dbReference>
<dbReference type="InterPro" id="IPR004089">
    <property type="entry name" value="MCPsignal_dom"/>
</dbReference>
<evidence type="ECO:0000256" key="3">
    <source>
        <dbReference type="ARBA" id="ARBA00022500"/>
    </source>
</evidence>
<organism evidence="14 15">
    <name type="scientific">Savagea faecisuis</name>
    <dbReference type="NCBI Taxonomy" id="1274803"/>
    <lineage>
        <taxon>Bacteria</taxon>
        <taxon>Bacillati</taxon>
        <taxon>Bacillota</taxon>
        <taxon>Bacilli</taxon>
        <taxon>Bacillales</taxon>
        <taxon>Caryophanaceae</taxon>
        <taxon>Savagea</taxon>
    </lineage>
</organism>
<keyword evidence="6 11" id="KW-0472">Membrane</keyword>
<keyword evidence="7 9" id="KW-0807">Transducer</keyword>
<dbReference type="PANTHER" id="PTHR32089">
    <property type="entry name" value="METHYL-ACCEPTING CHEMOTAXIS PROTEIN MCPB"/>
    <property type="match status" value="1"/>
</dbReference>
<comment type="similarity">
    <text evidence="8">Belongs to the methyl-accepting chemotaxis (MCP) protein family.</text>
</comment>
<evidence type="ECO:0000256" key="6">
    <source>
        <dbReference type="ARBA" id="ARBA00023136"/>
    </source>
</evidence>
<feature type="transmembrane region" description="Helical" evidence="11">
    <location>
        <begin position="282"/>
        <end position="300"/>
    </location>
</feature>
<feature type="coiled-coil region" evidence="10">
    <location>
        <begin position="552"/>
        <end position="586"/>
    </location>
</feature>
<dbReference type="SMART" id="SM00304">
    <property type="entry name" value="HAMP"/>
    <property type="match status" value="1"/>
</dbReference>
<dbReference type="Pfam" id="PF00015">
    <property type="entry name" value="MCPsignal"/>
    <property type="match status" value="1"/>
</dbReference>
<dbReference type="SMART" id="SM00283">
    <property type="entry name" value="MA"/>
    <property type="match status" value="1"/>
</dbReference>
<evidence type="ECO:0000256" key="11">
    <source>
        <dbReference type="SAM" id="Phobius"/>
    </source>
</evidence>
<dbReference type="Gene3D" id="6.10.340.10">
    <property type="match status" value="1"/>
</dbReference>
<evidence type="ECO:0000313" key="14">
    <source>
        <dbReference type="EMBL" id="MFD0943785.1"/>
    </source>
</evidence>
<evidence type="ECO:0000259" key="13">
    <source>
        <dbReference type="PROSITE" id="PS50885"/>
    </source>
</evidence>
<proteinExistence type="inferred from homology"/>
<dbReference type="PROSITE" id="PS50885">
    <property type="entry name" value="HAMP"/>
    <property type="match status" value="1"/>
</dbReference>
<evidence type="ECO:0000256" key="9">
    <source>
        <dbReference type="PROSITE-ProRule" id="PRU00284"/>
    </source>
</evidence>
<keyword evidence="5 11" id="KW-1133">Transmembrane helix</keyword>
<keyword evidence="15" id="KW-1185">Reference proteome</keyword>
<dbReference type="SUPFAM" id="SSF58104">
    <property type="entry name" value="Methyl-accepting chemotaxis protein (MCP) signaling domain"/>
    <property type="match status" value="1"/>
</dbReference>
<evidence type="ECO:0000256" key="2">
    <source>
        <dbReference type="ARBA" id="ARBA00022475"/>
    </source>
</evidence>
<keyword evidence="4 11" id="KW-0812">Transmembrane</keyword>
<gene>
    <name evidence="14" type="ORF">ACFQ0V_08400</name>
</gene>
<name>A0ABW3H0J0_9BACL</name>
<dbReference type="Gene3D" id="3.30.450.20">
    <property type="entry name" value="PAS domain"/>
    <property type="match status" value="1"/>
</dbReference>
<dbReference type="Proteomes" id="UP001596976">
    <property type="component" value="Unassembled WGS sequence"/>
</dbReference>
<evidence type="ECO:0000256" key="1">
    <source>
        <dbReference type="ARBA" id="ARBA00004651"/>
    </source>
</evidence>
<keyword evidence="2" id="KW-1003">Cell membrane</keyword>
<dbReference type="Pfam" id="PF00672">
    <property type="entry name" value="HAMP"/>
    <property type="match status" value="1"/>
</dbReference>
<dbReference type="CDD" id="cd12914">
    <property type="entry name" value="PDC1_DGC_like"/>
    <property type="match status" value="1"/>
</dbReference>
<keyword evidence="10" id="KW-0175">Coiled coil</keyword>
<evidence type="ECO:0000259" key="12">
    <source>
        <dbReference type="PROSITE" id="PS50111"/>
    </source>
</evidence>
<dbReference type="PANTHER" id="PTHR32089:SF112">
    <property type="entry name" value="LYSOZYME-LIKE PROTEIN-RELATED"/>
    <property type="match status" value="1"/>
</dbReference>
<sequence>MRTIGSKITFSVILLLLITAVTLGFFSYTNSSKALIDQVETRLEEKVESTVTYIEEHFEKSFIELKAVAMHENVRSAQMEEQLAYLTDFSESSDQYLTFGIVTANGESHYIDGSVADLSDRTYIQQALEGRHAMSDVIISRVTGEPVLMMATPIDTETGEKQALLARIDGYYLSNITDGITMGESGNTFLINEVGTVLAHKNRDFVKEQRNFLQEAEESGKESNQSILVREMLANGNGMMDYTNDAGRQLVAYTRMENGWSAATIVSENEMLEPLDQLRNQVIVLSFVILVVAAIITYFISRSISQPIRELVGMGNEIAQGDFSRDVAERTLRRHDEVGILGETFQSIMDNMRHIVGDVNNATNSVNQASNDMLRQSEHMNNLSKRVGEAMHEMEDSSATQVHMANDSAREMETMADGVTDVARIASTLANNTDHISSQVIEGNEALQYSFTQMNEIEGATDSVTAVIRQLHEQAQQISSITNMITQISEQTNLLALNASIEAARAGEAGAGFAIVADEVRELSHQTADSADKIHTLVQEIQQSTTGGVRAAEAATSNVVKGTKTLDNLEEKFTEIVQSIENMTGEIEEMTAISEEMAAGTQEVAASLEEMSGAAESSSELVGRVTSASDEQNETIATMSHSIANMNELIQALQQTMSKFKV</sequence>
<dbReference type="InterPro" id="IPR003660">
    <property type="entry name" value="HAMP_dom"/>
</dbReference>
<feature type="domain" description="Methyl-accepting transducer" evidence="12">
    <location>
        <begin position="376"/>
        <end position="612"/>
    </location>
</feature>
<keyword evidence="3" id="KW-0145">Chemotaxis</keyword>
<evidence type="ECO:0000256" key="10">
    <source>
        <dbReference type="SAM" id="Coils"/>
    </source>
</evidence>
<dbReference type="InterPro" id="IPR033479">
    <property type="entry name" value="dCache_1"/>
</dbReference>
<evidence type="ECO:0000256" key="5">
    <source>
        <dbReference type="ARBA" id="ARBA00022989"/>
    </source>
</evidence>
<evidence type="ECO:0000256" key="8">
    <source>
        <dbReference type="ARBA" id="ARBA00029447"/>
    </source>
</evidence>
<dbReference type="PRINTS" id="PR00260">
    <property type="entry name" value="CHEMTRNSDUCR"/>
</dbReference>
<dbReference type="CDD" id="cd06225">
    <property type="entry name" value="HAMP"/>
    <property type="match status" value="1"/>
</dbReference>
<dbReference type="Pfam" id="PF02743">
    <property type="entry name" value="dCache_1"/>
    <property type="match status" value="1"/>
</dbReference>
<protein>
    <submittedName>
        <fullName evidence="14">Methyl-accepting chemotaxis protein</fullName>
    </submittedName>
</protein>
<dbReference type="EMBL" id="JBHTJF010000027">
    <property type="protein sequence ID" value="MFD0943785.1"/>
    <property type="molecule type" value="Genomic_DNA"/>
</dbReference>
<feature type="domain" description="HAMP" evidence="13">
    <location>
        <begin position="302"/>
        <end position="357"/>
    </location>
</feature>
<comment type="subcellular location">
    <subcellularLocation>
        <location evidence="1">Cell membrane</location>
        <topology evidence="1">Multi-pass membrane protein</topology>
    </subcellularLocation>
</comment>
<dbReference type="InterPro" id="IPR004090">
    <property type="entry name" value="Chemotax_Me-accpt_rcpt"/>
</dbReference>
<comment type="caution">
    <text evidence="14">The sequence shown here is derived from an EMBL/GenBank/DDBJ whole genome shotgun (WGS) entry which is preliminary data.</text>
</comment>
<dbReference type="CDD" id="cd12912">
    <property type="entry name" value="PDC2_MCP_like"/>
    <property type="match status" value="1"/>
</dbReference>
<dbReference type="PROSITE" id="PS50111">
    <property type="entry name" value="CHEMOTAXIS_TRANSDUC_2"/>
    <property type="match status" value="1"/>
</dbReference>
<evidence type="ECO:0000256" key="7">
    <source>
        <dbReference type="ARBA" id="ARBA00023224"/>
    </source>
</evidence>